<organism evidence="1">
    <name type="scientific">Ananas comosus var. bracteatus</name>
    <name type="common">red pineapple</name>
    <dbReference type="NCBI Taxonomy" id="296719"/>
    <lineage>
        <taxon>Eukaryota</taxon>
        <taxon>Viridiplantae</taxon>
        <taxon>Streptophyta</taxon>
        <taxon>Embryophyta</taxon>
        <taxon>Tracheophyta</taxon>
        <taxon>Spermatophyta</taxon>
        <taxon>Magnoliopsida</taxon>
        <taxon>Liliopsida</taxon>
        <taxon>Poales</taxon>
        <taxon>Bromeliaceae</taxon>
        <taxon>Bromelioideae</taxon>
        <taxon>Ananas</taxon>
    </lineage>
</organism>
<evidence type="ECO:0008006" key="2">
    <source>
        <dbReference type="Google" id="ProtNLM"/>
    </source>
</evidence>
<dbReference type="CDD" id="cd09272">
    <property type="entry name" value="RNase_HI_RT_Ty1"/>
    <property type="match status" value="1"/>
</dbReference>
<gene>
    <name evidence="1" type="ORF">CB5_LOCUS10796</name>
</gene>
<accession>A0A6V7P9T4</accession>
<dbReference type="PANTHER" id="PTHR11439:SF483">
    <property type="entry name" value="PEPTIDE SYNTHASE GLIP-LIKE, PUTATIVE (AFU_ORTHOLOGUE AFUA_3G12920)-RELATED"/>
    <property type="match status" value="1"/>
</dbReference>
<name>A0A6V7P9T4_ANACO</name>
<sequence length="129" mass="14502">MGSSAISLKPRLQSVVALSTTKAEYLAVAHARKEAVSLKICLGELKVKQDVMGMNCDNQSVIHLAKNTMFYSRMKHINIQYHFMRNVMDDGYISLLRDHIVVNLADILTKPMTREKFNWSMTSLGLGAT</sequence>
<proteinExistence type="predicted"/>
<dbReference type="EMBL" id="LR862146">
    <property type="protein sequence ID" value="CAD1827585.1"/>
    <property type="molecule type" value="Genomic_DNA"/>
</dbReference>
<dbReference type="AlphaFoldDB" id="A0A6V7P9T4"/>
<evidence type="ECO:0000313" key="1">
    <source>
        <dbReference type="EMBL" id="CAD1827585.1"/>
    </source>
</evidence>
<protein>
    <recommendedName>
        <fullName evidence="2">Retrovirus-related Pol polyprotein from transposon TNT 1-94</fullName>
    </recommendedName>
</protein>
<dbReference type="PANTHER" id="PTHR11439">
    <property type="entry name" value="GAG-POL-RELATED RETROTRANSPOSON"/>
    <property type="match status" value="1"/>
</dbReference>
<reference evidence="1" key="1">
    <citation type="submission" date="2020-07" db="EMBL/GenBank/DDBJ databases">
        <authorList>
            <person name="Lin J."/>
        </authorList>
    </citation>
    <scope>NUCLEOTIDE SEQUENCE</scope>
</reference>